<dbReference type="EMBL" id="JARBHB010000004">
    <property type="protein sequence ID" value="KAJ8885264.1"/>
    <property type="molecule type" value="Genomic_DNA"/>
</dbReference>
<organism evidence="1 2">
    <name type="scientific">Dryococelus australis</name>
    <dbReference type="NCBI Taxonomy" id="614101"/>
    <lineage>
        <taxon>Eukaryota</taxon>
        <taxon>Metazoa</taxon>
        <taxon>Ecdysozoa</taxon>
        <taxon>Arthropoda</taxon>
        <taxon>Hexapoda</taxon>
        <taxon>Insecta</taxon>
        <taxon>Pterygota</taxon>
        <taxon>Neoptera</taxon>
        <taxon>Polyneoptera</taxon>
        <taxon>Phasmatodea</taxon>
        <taxon>Verophasmatodea</taxon>
        <taxon>Anareolatae</taxon>
        <taxon>Phasmatidae</taxon>
        <taxon>Eurycanthinae</taxon>
        <taxon>Dryococelus</taxon>
    </lineage>
</organism>
<proteinExistence type="predicted"/>
<evidence type="ECO:0000313" key="1">
    <source>
        <dbReference type="EMBL" id="KAJ8885264.1"/>
    </source>
</evidence>
<dbReference type="PANTHER" id="PTHR47326:SF1">
    <property type="entry name" value="HTH PSQ-TYPE DOMAIN-CONTAINING PROTEIN"/>
    <property type="match status" value="1"/>
</dbReference>
<gene>
    <name evidence="1" type="ORF">PR048_011461</name>
</gene>
<name>A0ABQ9HM87_9NEOP</name>
<comment type="caution">
    <text evidence="1">The sequence shown here is derived from an EMBL/GenBank/DDBJ whole genome shotgun (WGS) entry which is preliminary data.</text>
</comment>
<sequence>MLYGTIGWDLKTPRFRGGPTAFLVYKYMGISLLRGVQLIPGSSSAKIISLHAYTVHHSGSGMAWPDTAPSAARRETDQWSTVTSLLSRRLHNSQDFSKTRHPFELQFSALSFALCNTNTHLCNWDCCDLISSAYSIQLELKLDLMEGIDSPEMIQGDADVDDGGCGNSRAAACIYRERNANRHVQHYSMFTVTDRRLREEGTFTVSKIVPQCVNMALQQSLYTVKPSIPVPIPCMLQMYRSNAGCLRWVRTIHFEKKVLERFHQLSSTSTRQVTHVLHTGHMNVWRVTTQTFYSSCSVSCCLPTKRNLQNNVLTSRKSHAWEEENTYEPFTRNCQEQFGINKWCGIVDDSLIGAYMLSARLNADWCLVFLEQSCCKTFHLGFDKKCGCSMMVHRRTLVHMFETVGPVRSPNFTPLNVSLLGAMKCSLYKTLIASLEDLLARIHAAAKIIRTTSAVFDHV</sequence>
<accession>A0ABQ9HM87</accession>
<keyword evidence="2" id="KW-1185">Reference proteome</keyword>
<evidence type="ECO:0000313" key="2">
    <source>
        <dbReference type="Proteomes" id="UP001159363"/>
    </source>
</evidence>
<protein>
    <submittedName>
        <fullName evidence="1">Uncharacterized protein</fullName>
    </submittedName>
</protein>
<dbReference type="PANTHER" id="PTHR47326">
    <property type="entry name" value="TRANSPOSABLE ELEMENT TC3 TRANSPOSASE-LIKE PROTEIN"/>
    <property type="match status" value="1"/>
</dbReference>
<reference evidence="1 2" key="1">
    <citation type="submission" date="2023-02" db="EMBL/GenBank/DDBJ databases">
        <title>LHISI_Scaffold_Assembly.</title>
        <authorList>
            <person name="Stuart O.P."/>
            <person name="Cleave R."/>
            <person name="Magrath M.J.L."/>
            <person name="Mikheyev A.S."/>
        </authorList>
    </citation>
    <scope>NUCLEOTIDE SEQUENCE [LARGE SCALE GENOMIC DNA]</scope>
    <source>
        <strain evidence="1">Daus_M_001</strain>
        <tissue evidence="1">Leg muscle</tissue>
    </source>
</reference>
<dbReference type="Proteomes" id="UP001159363">
    <property type="component" value="Chromosome X"/>
</dbReference>